<dbReference type="Proteomes" id="UP000004810">
    <property type="component" value="Unassembled WGS sequence"/>
</dbReference>
<gene>
    <name evidence="1" type="ORF">WUBG_06019</name>
</gene>
<comment type="caution">
    <text evidence="1">The sequence shown here is derived from an EMBL/GenBank/DDBJ whole genome shotgun (WGS) entry which is preliminary data.</text>
</comment>
<evidence type="ECO:0000313" key="2">
    <source>
        <dbReference type="Proteomes" id="UP000004810"/>
    </source>
</evidence>
<reference evidence="2" key="1">
    <citation type="submission" date="2012-08" db="EMBL/GenBank/DDBJ databases">
        <title>The Genome Sequence of Wuchereria bancrofti.</title>
        <authorList>
            <person name="Nutman T.B."/>
            <person name="Fink D.L."/>
            <person name="Russ C."/>
            <person name="Young S."/>
            <person name="Zeng Q."/>
            <person name="Koehrsen M."/>
            <person name="Alvarado L."/>
            <person name="Berlin A."/>
            <person name="Chapman S.B."/>
            <person name="Chen Z."/>
            <person name="Freedman E."/>
            <person name="Gellesch M."/>
            <person name="Goldberg J."/>
            <person name="Griggs A."/>
            <person name="Gujja S."/>
            <person name="Heilman E.R."/>
            <person name="Heiman D."/>
            <person name="Hepburn T."/>
            <person name="Howarth C."/>
            <person name="Jen D."/>
            <person name="Larson L."/>
            <person name="Lewis B."/>
            <person name="Mehta T."/>
            <person name="Park D."/>
            <person name="Pearson M."/>
            <person name="Roberts A."/>
            <person name="Saif S."/>
            <person name="Shea T."/>
            <person name="Shenoy N."/>
            <person name="Sisk P."/>
            <person name="Stolte C."/>
            <person name="Sykes S."/>
            <person name="Walk T."/>
            <person name="White J."/>
            <person name="Yandava C."/>
            <person name="Haas B."/>
            <person name="Henn M.R."/>
            <person name="Nusbaum C."/>
            <person name="Birren B."/>
        </authorList>
    </citation>
    <scope>NUCLEOTIDE SEQUENCE [LARGE SCALE GENOMIC DNA]</scope>
    <source>
        <strain evidence="2">NA</strain>
    </source>
</reference>
<dbReference type="AlphaFoldDB" id="J9F6U6"/>
<organism evidence="1 2">
    <name type="scientific">Wuchereria bancrofti</name>
    <dbReference type="NCBI Taxonomy" id="6293"/>
    <lineage>
        <taxon>Eukaryota</taxon>
        <taxon>Metazoa</taxon>
        <taxon>Ecdysozoa</taxon>
        <taxon>Nematoda</taxon>
        <taxon>Chromadorea</taxon>
        <taxon>Rhabditida</taxon>
        <taxon>Spirurina</taxon>
        <taxon>Spiruromorpha</taxon>
        <taxon>Filarioidea</taxon>
        <taxon>Onchocercidae</taxon>
        <taxon>Wuchereria</taxon>
    </lineage>
</organism>
<evidence type="ECO:0000313" key="1">
    <source>
        <dbReference type="EMBL" id="EJW83069.1"/>
    </source>
</evidence>
<name>J9F6U6_WUCBA</name>
<dbReference type="EMBL" id="ADBV01002449">
    <property type="protein sequence ID" value="EJW83069.1"/>
    <property type="molecule type" value="Genomic_DNA"/>
</dbReference>
<protein>
    <submittedName>
        <fullName evidence="1">Uncharacterized protein</fullName>
    </submittedName>
</protein>
<sequence length="109" mass="12075">MIQTTNTFREELQILSISLAKNVIKERLAIIYVNVESSQGLTTFTGTITHRPLLDYGKLGSRQNCVIQTSSSKPIVSPTAYSSFSLLSSAIPCKRPTFPSPTYKKHIVN</sequence>
<accession>J9F6U6</accession>
<proteinExistence type="predicted"/>